<name>A0A9D9HPT2_9SPIR</name>
<dbReference type="InterPro" id="IPR028082">
    <property type="entry name" value="Peripla_BP_I"/>
</dbReference>
<sequence length="341" mass="36219">MKSRVLLLIFCALLVFSCGSESDKEAGAIKIGIAKVVQHEALDQVEKGIIDVINESGLDVQYDLQNANGDINTAAQIANKYKTEKVDVAVGIATPVAVALANSIKDIPIVFGTITDPVGAGLVTTLDRGEGNVTGMSDAIPTKEHIKLFKELAGIKTLGYIYSSNEANSISSLSLVEEACRENSIELVTQSITTSAEVQQAAVSIVDRVDGIYLTTDNTVFSALPSLLQVFEKAKKPVFSGDVTGAKQGGCFAAYGFNYYKAGRATGEIVLEILNGKSPAEIPVKFMTEKEDSDILFDLDAAKNCGIEIPSDLLENATMIIKDGVLTENTPDASSEKLTAE</sequence>
<evidence type="ECO:0000313" key="3">
    <source>
        <dbReference type="Proteomes" id="UP000823638"/>
    </source>
</evidence>
<dbReference type="Pfam" id="PF04392">
    <property type="entry name" value="ABC_sub_bind"/>
    <property type="match status" value="1"/>
</dbReference>
<dbReference type="CDD" id="cd06325">
    <property type="entry name" value="PBP1_ABC_unchar_transporter"/>
    <property type="match status" value="1"/>
</dbReference>
<comment type="caution">
    <text evidence="2">The sequence shown here is derived from an EMBL/GenBank/DDBJ whole genome shotgun (WGS) entry which is preliminary data.</text>
</comment>
<gene>
    <name evidence="2" type="ORF">IAA81_06745</name>
</gene>
<dbReference type="InterPro" id="IPR007487">
    <property type="entry name" value="ABC_transpt-TYRBP-like"/>
</dbReference>
<dbReference type="EMBL" id="JADIMM010000080">
    <property type="protein sequence ID" value="MBO8457911.1"/>
    <property type="molecule type" value="Genomic_DNA"/>
</dbReference>
<dbReference type="PANTHER" id="PTHR35271">
    <property type="entry name" value="ABC TRANSPORTER, SUBSTRATE-BINDING LIPOPROTEIN-RELATED"/>
    <property type="match status" value="1"/>
</dbReference>
<proteinExistence type="predicted"/>
<dbReference type="PANTHER" id="PTHR35271:SF1">
    <property type="entry name" value="ABC TRANSPORTER, SUBSTRATE-BINDING LIPOPROTEIN"/>
    <property type="match status" value="1"/>
</dbReference>
<dbReference type="SUPFAM" id="SSF53822">
    <property type="entry name" value="Periplasmic binding protein-like I"/>
    <property type="match status" value="1"/>
</dbReference>
<dbReference type="Gene3D" id="3.40.50.2300">
    <property type="match status" value="2"/>
</dbReference>
<reference evidence="2" key="1">
    <citation type="submission" date="2020-10" db="EMBL/GenBank/DDBJ databases">
        <authorList>
            <person name="Gilroy R."/>
        </authorList>
    </citation>
    <scope>NUCLEOTIDE SEQUENCE</scope>
    <source>
        <strain evidence="2">10532</strain>
    </source>
</reference>
<evidence type="ECO:0000256" key="1">
    <source>
        <dbReference type="SAM" id="SignalP"/>
    </source>
</evidence>
<evidence type="ECO:0000313" key="2">
    <source>
        <dbReference type="EMBL" id="MBO8457911.1"/>
    </source>
</evidence>
<accession>A0A9D9HPT2</accession>
<feature type="chain" id="PRO_5038564406" evidence="1">
    <location>
        <begin position="18"/>
        <end position="341"/>
    </location>
</feature>
<dbReference type="PROSITE" id="PS51257">
    <property type="entry name" value="PROKAR_LIPOPROTEIN"/>
    <property type="match status" value="1"/>
</dbReference>
<dbReference type="Proteomes" id="UP000823638">
    <property type="component" value="Unassembled WGS sequence"/>
</dbReference>
<feature type="signal peptide" evidence="1">
    <location>
        <begin position="1"/>
        <end position="17"/>
    </location>
</feature>
<protein>
    <submittedName>
        <fullName evidence="2">ABC transporter substrate-binding protein</fullName>
    </submittedName>
</protein>
<keyword evidence="1" id="KW-0732">Signal</keyword>
<organism evidence="2 3">
    <name type="scientific">Candidatus Gallitreponema excrementavium</name>
    <dbReference type="NCBI Taxonomy" id="2840840"/>
    <lineage>
        <taxon>Bacteria</taxon>
        <taxon>Pseudomonadati</taxon>
        <taxon>Spirochaetota</taxon>
        <taxon>Spirochaetia</taxon>
        <taxon>Spirochaetales</taxon>
        <taxon>Candidatus Gallitreponema</taxon>
    </lineage>
</organism>
<reference evidence="2" key="2">
    <citation type="journal article" date="2021" name="PeerJ">
        <title>Extensive microbial diversity within the chicken gut microbiome revealed by metagenomics and culture.</title>
        <authorList>
            <person name="Gilroy R."/>
            <person name="Ravi A."/>
            <person name="Getino M."/>
            <person name="Pursley I."/>
            <person name="Horton D.L."/>
            <person name="Alikhan N.F."/>
            <person name="Baker D."/>
            <person name="Gharbi K."/>
            <person name="Hall N."/>
            <person name="Watson M."/>
            <person name="Adriaenssens E.M."/>
            <person name="Foster-Nyarko E."/>
            <person name="Jarju S."/>
            <person name="Secka A."/>
            <person name="Antonio M."/>
            <person name="Oren A."/>
            <person name="Chaudhuri R.R."/>
            <person name="La Ragione R."/>
            <person name="Hildebrand F."/>
            <person name="Pallen M.J."/>
        </authorList>
    </citation>
    <scope>NUCLEOTIDE SEQUENCE</scope>
    <source>
        <strain evidence="2">10532</strain>
    </source>
</reference>
<dbReference type="AlphaFoldDB" id="A0A9D9HPT2"/>